<dbReference type="Proteomes" id="UP001153954">
    <property type="component" value="Unassembled WGS sequence"/>
</dbReference>
<keyword evidence="1" id="KW-0732">Signal</keyword>
<dbReference type="AlphaFoldDB" id="A0AAU9TST2"/>
<gene>
    <name evidence="2" type="ORF">EEDITHA_LOCUS3850</name>
</gene>
<organism evidence="2 3">
    <name type="scientific">Euphydryas editha</name>
    <name type="common">Edith's checkerspot</name>
    <dbReference type="NCBI Taxonomy" id="104508"/>
    <lineage>
        <taxon>Eukaryota</taxon>
        <taxon>Metazoa</taxon>
        <taxon>Ecdysozoa</taxon>
        <taxon>Arthropoda</taxon>
        <taxon>Hexapoda</taxon>
        <taxon>Insecta</taxon>
        <taxon>Pterygota</taxon>
        <taxon>Neoptera</taxon>
        <taxon>Endopterygota</taxon>
        <taxon>Lepidoptera</taxon>
        <taxon>Glossata</taxon>
        <taxon>Ditrysia</taxon>
        <taxon>Papilionoidea</taxon>
        <taxon>Nymphalidae</taxon>
        <taxon>Nymphalinae</taxon>
        <taxon>Euphydryas</taxon>
    </lineage>
</organism>
<comment type="caution">
    <text evidence="2">The sequence shown here is derived from an EMBL/GenBank/DDBJ whole genome shotgun (WGS) entry which is preliminary data.</text>
</comment>
<dbReference type="PANTHER" id="PTHR21398:SF22">
    <property type="entry name" value="IP12060P-RELATED"/>
    <property type="match status" value="1"/>
</dbReference>
<reference evidence="2" key="1">
    <citation type="submission" date="2022-03" db="EMBL/GenBank/DDBJ databases">
        <authorList>
            <person name="Tunstrom K."/>
        </authorList>
    </citation>
    <scope>NUCLEOTIDE SEQUENCE</scope>
</reference>
<dbReference type="PANTHER" id="PTHR21398">
    <property type="entry name" value="AGAP007094-PA"/>
    <property type="match status" value="1"/>
</dbReference>
<evidence type="ECO:0000313" key="2">
    <source>
        <dbReference type="EMBL" id="CAH2087605.1"/>
    </source>
</evidence>
<dbReference type="InterPro" id="IPR006631">
    <property type="entry name" value="DM4_12"/>
</dbReference>
<feature type="signal peptide" evidence="1">
    <location>
        <begin position="1"/>
        <end position="18"/>
    </location>
</feature>
<evidence type="ECO:0000313" key="3">
    <source>
        <dbReference type="Proteomes" id="UP001153954"/>
    </source>
</evidence>
<accession>A0AAU9TST2</accession>
<sequence>MWIDSITIVIYLLQTTLTTQITAEKRQRRYLLFTPATQWGVFATVSVPLHPESLVSVAWFFEANYYSVDNATYFEPLLGDIGAPNIRHLRSVKDSRPILTRRSLYIFIEDMLERHGYPGLCLLRAICENASQFLHNGVLGDLLHLVLTPSSSMSEDDIEDCYYEAEYWGLEGKCDDYVYLCPSNPLDRISVTLK</sequence>
<name>A0AAU9TST2_EUPED</name>
<evidence type="ECO:0000256" key="1">
    <source>
        <dbReference type="SAM" id="SignalP"/>
    </source>
</evidence>
<feature type="chain" id="PRO_5043347699" evidence="1">
    <location>
        <begin position="19"/>
        <end position="194"/>
    </location>
</feature>
<dbReference type="SMART" id="SM00718">
    <property type="entry name" value="DM4_12"/>
    <property type="match status" value="1"/>
</dbReference>
<dbReference type="EMBL" id="CAKOGL010000006">
    <property type="protein sequence ID" value="CAH2087605.1"/>
    <property type="molecule type" value="Genomic_DNA"/>
</dbReference>
<keyword evidence="3" id="KW-1185">Reference proteome</keyword>
<dbReference type="Pfam" id="PF07841">
    <property type="entry name" value="DM4_12"/>
    <property type="match status" value="1"/>
</dbReference>
<proteinExistence type="predicted"/>
<protein>
    <submittedName>
        <fullName evidence="2">Uncharacterized protein</fullName>
    </submittedName>
</protein>